<dbReference type="GO" id="GO:0005886">
    <property type="term" value="C:plasma membrane"/>
    <property type="evidence" value="ECO:0007669"/>
    <property type="project" value="UniProtKB-SubCell"/>
</dbReference>
<evidence type="ECO:0000256" key="5">
    <source>
        <dbReference type="ARBA" id="ARBA00022692"/>
    </source>
</evidence>
<keyword evidence="4 9" id="KW-0808">Transferase</keyword>
<name>A0A2W1MW61_9FLAO</name>
<keyword evidence="7 9" id="KW-0472">Membrane</keyword>
<feature type="transmembrane region" description="Helical" evidence="10">
    <location>
        <begin position="12"/>
        <end position="32"/>
    </location>
</feature>
<gene>
    <name evidence="11" type="ORF">DNU06_13580</name>
</gene>
<feature type="transmembrane region" description="Helical" evidence="10">
    <location>
        <begin position="194"/>
        <end position="212"/>
    </location>
</feature>
<evidence type="ECO:0000313" key="12">
    <source>
        <dbReference type="Proteomes" id="UP000249248"/>
    </source>
</evidence>
<dbReference type="InterPro" id="IPR051085">
    <property type="entry name" value="MB_O-acyltransferase"/>
</dbReference>
<dbReference type="InterPro" id="IPR024194">
    <property type="entry name" value="Ac/AlaTfrase_AlgI/DltB"/>
</dbReference>
<dbReference type="PANTHER" id="PTHR13285:SF23">
    <property type="entry name" value="TEICHOIC ACID D-ALANYLTRANSFERASE"/>
    <property type="match status" value="1"/>
</dbReference>
<dbReference type="EMBL" id="QKSB01000009">
    <property type="protein sequence ID" value="PZE16339.1"/>
    <property type="molecule type" value="Genomic_DNA"/>
</dbReference>
<keyword evidence="6 10" id="KW-1133">Transmembrane helix</keyword>
<evidence type="ECO:0000256" key="9">
    <source>
        <dbReference type="PIRNR" id="PIRNR016636"/>
    </source>
</evidence>
<protein>
    <submittedName>
        <fullName evidence="11">D-alanyl transfer protein</fullName>
    </submittedName>
</protein>
<feature type="transmembrane region" description="Helical" evidence="10">
    <location>
        <begin position="77"/>
        <end position="97"/>
    </location>
</feature>
<evidence type="ECO:0000256" key="3">
    <source>
        <dbReference type="ARBA" id="ARBA00022475"/>
    </source>
</evidence>
<proteinExistence type="inferred from homology"/>
<evidence type="ECO:0000256" key="4">
    <source>
        <dbReference type="ARBA" id="ARBA00022679"/>
    </source>
</evidence>
<dbReference type="Proteomes" id="UP000249248">
    <property type="component" value="Unassembled WGS sequence"/>
</dbReference>
<evidence type="ECO:0000256" key="2">
    <source>
        <dbReference type="ARBA" id="ARBA00010323"/>
    </source>
</evidence>
<evidence type="ECO:0000256" key="8">
    <source>
        <dbReference type="ARBA" id="ARBA00023315"/>
    </source>
</evidence>
<evidence type="ECO:0000313" key="11">
    <source>
        <dbReference type="EMBL" id="PZE16339.1"/>
    </source>
</evidence>
<evidence type="ECO:0000256" key="7">
    <source>
        <dbReference type="ARBA" id="ARBA00023136"/>
    </source>
</evidence>
<feature type="transmembrane region" description="Helical" evidence="10">
    <location>
        <begin position="232"/>
        <end position="254"/>
    </location>
</feature>
<dbReference type="GO" id="GO:0016746">
    <property type="term" value="F:acyltransferase activity"/>
    <property type="evidence" value="ECO:0007669"/>
    <property type="project" value="UniProtKB-KW"/>
</dbReference>
<organism evidence="11 12">
    <name type="scientific">Putridiphycobacter roseus</name>
    <dbReference type="NCBI Taxonomy" id="2219161"/>
    <lineage>
        <taxon>Bacteria</taxon>
        <taxon>Pseudomonadati</taxon>
        <taxon>Bacteroidota</taxon>
        <taxon>Flavobacteriia</taxon>
        <taxon>Flavobacteriales</taxon>
        <taxon>Crocinitomicaceae</taxon>
        <taxon>Putridiphycobacter</taxon>
    </lineage>
</organism>
<dbReference type="PIRSF" id="PIRSF016636">
    <property type="entry name" value="AlgI_DltB"/>
    <property type="match status" value="1"/>
</dbReference>
<keyword evidence="3 9" id="KW-1003">Cell membrane</keyword>
<comment type="caution">
    <text evidence="11">The sequence shown here is derived from an EMBL/GenBank/DDBJ whole genome shotgun (WGS) entry which is preliminary data.</text>
</comment>
<keyword evidence="12" id="KW-1185">Reference proteome</keyword>
<feature type="transmembrane region" description="Helical" evidence="10">
    <location>
        <begin position="148"/>
        <end position="165"/>
    </location>
</feature>
<evidence type="ECO:0000256" key="1">
    <source>
        <dbReference type="ARBA" id="ARBA00004651"/>
    </source>
</evidence>
<feature type="transmembrane region" description="Helical" evidence="10">
    <location>
        <begin position="44"/>
        <end position="71"/>
    </location>
</feature>
<feature type="transmembrane region" description="Helical" evidence="10">
    <location>
        <begin position="118"/>
        <end position="136"/>
    </location>
</feature>
<accession>A0A2W1MW61</accession>
<comment type="similarity">
    <text evidence="2 9">Belongs to the membrane-bound acyltransferase family.</text>
</comment>
<evidence type="ECO:0000256" key="6">
    <source>
        <dbReference type="ARBA" id="ARBA00022989"/>
    </source>
</evidence>
<dbReference type="Pfam" id="PF03062">
    <property type="entry name" value="MBOAT"/>
    <property type="match status" value="1"/>
</dbReference>
<dbReference type="AlphaFoldDB" id="A0A2W1MW61"/>
<comment type="subcellular location">
    <subcellularLocation>
        <location evidence="1">Cell membrane</location>
        <topology evidence="1">Multi-pass membrane protein</topology>
    </subcellularLocation>
</comment>
<reference evidence="11 12" key="1">
    <citation type="submission" date="2018-06" db="EMBL/GenBank/DDBJ databases">
        <title>The draft genome sequence of Crocinitomix sp. SM1701.</title>
        <authorList>
            <person name="Zhang X."/>
        </authorList>
    </citation>
    <scope>NUCLEOTIDE SEQUENCE [LARGE SCALE GENOMIC DNA]</scope>
    <source>
        <strain evidence="11 12">SM1701</strain>
    </source>
</reference>
<evidence type="ECO:0000256" key="10">
    <source>
        <dbReference type="SAM" id="Phobius"/>
    </source>
</evidence>
<sequence length="393" mass="46184">MNWHQTLPFSESIFFTYILVSTLLVWMIKIFIPKVIPYKYVLTTVTLGYILLLFTKPIQILVVLGILYLFLLLLRKYYKGSNIIFPMLLLALPMLLMKTVNIVPVEGQSITIRDFRDFIQIAGLSYIVFKAISLYIDERNNKNKIQFIDFFNFLAFVPTLLIGPLDRFQRFQKDVDNGYQNMNKELIYKGWENFILGLLFKFILAEAIRRLILANLVDDGSLLYHITYAYTYLIYLFFDFAGYSLLAIGAGNFIGIHVPINFDKPFLAVNPKEFWKRWHKSLGDWLNDYFFKPIFKDLTSRGIFKSITRQNIALMLTFTLMGFWNGFEFHYILSGMLFGLYSVIHNYYVYRCKKTKKDVFFGKLNPKIIRVLSIFILFNAVTFAIYIFSGNLI</sequence>
<keyword evidence="5 10" id="KW-0812">Transmembrane</keyword>
<feature type="transmembrane region" description="Helical" evidence="10">
    <location>
        <begin position="330"/>
        <end position="350"/>
    </location>
</feature>
<feature type="transmembrane region" description="Helical" evidence="10">
    <location>
        <begin position="371"/>
        <end position="389"/>
    </location>
</feature>
<dbReference type="InterPro" id="IPR004299">
    <property type="entry name" value="MBOAT_fam"/>
</dbReference>
<keyword evidence="8 9" id="KW-0012">Acyltransferase</keyword>
<dbReference type="PANTHER" id="PTHR13285">
    <property type="entry name" value="ACYLTRANSFERASE"/>
    <property type="match status" value="1"/>
</dbReference>